<dbReference type="SMART" id="SM00530">
    <property type="entry name" value="HTH_XRE"/>
    <property type="match status" value="1"/>
</dbReference>
<accession>A0A9X3HXK0</accession>
<evidence type="ECO:0000259" key="1">
    <source>
        <dbReference type="PROSITE" id="PS50943"/>
    </source>
</evidence>
<dbReference type="RefSeq" id="WP_265675422.1">
    <property type="nucleotide sequence ID" value="NZ_JAKRRY010000016.1"/>
</dbReference>
<dbReference type="GO" id="GO:0003677">
    <property type="term" value="F:DNA binding"/>
    <property type="evidence" value="ECO:0007669"/>
    <property type="project" value="InterPro"/>
</dbReference>
<dbReference type="PROSITE" id="PS50943">
    <property type="entry name" value="HTH_CROC1"/>
    <property type="match status" value="1"/>
</dbReference>
<dbReference type="AlphaFoldDB" id="A0A9X3HXK0"/>
<dbReference type="Proteomes" id="UP001155587">
    <property type="component" value="Unassembled WGS sequence"/>
</dbReference>
<dbReference type="Pfam" id="PF13443">
    <property type="entry name" value="HTH_26"/>
    <property type="match status" value="1"/>
</dbReference>
<dbReference type="SUPFAM" id="SSF47413">
    <property type="entry name" value="lambda repressor-like DNA-binding domains"/>
    <property type="match status" value="1"/>
</dbReference>
<proteinExistence type="predicted"/>
<dbReference type="InterPro" id="IPR001387">
    <property type="entry name" value="Cro/C1-type_HTH"/>
</dbReference>
<dbReference type="EMBL" id="JAKRRY010000016">
    <property type="protein sequence ID" value="MCW8346882.1"/>
    <property type="molecule type" value="Genomic_DNA"/>
</dbReference>
<feature type="domain" description="HTH cro/C1-type" evidence="1">
    <location>
        <begin position="26"/>
        <end position="82"/>
    </location>
</feature>
<gene>
    <name evidence="2" type="ORF">MD535_12825</name>
</gene>
<evidence type="ECO:0000313" key="2">
    <source>
        <dbReference type="EMBL" id="MCW8346882.1"/>
    </source>
</evidence>
<dbReference type="CDD" id="cd00093">
    <property type="entry name" value="HTH_XRE"/>
    <property type="match status" value="1"/>
</dbReference>
<comment type="caution">
    <text evidence="2">The sequence shown here is derived from an EMBL/GenBank/DDBJ whole genome shotgun (WGS) entry which is preliminary data.</text>
</comment>
<keyword evidence="3" id="KW-1185">Reference proteome</keyword>
<name>A0A9X3HXK0_9VIBR</name>
<organism evidence="2 3">
    <name type="scientific">Vibrio qingdaonensis</name>
    <dbReference type="NCBI Taxonomy" id="2829491"/>
    <lineage>
        <taxon>Bacteria</taxon>
        <taxon>Pseudomonadati</taxon>
        <taxon>Pseudomonadota</taxon>
        <taxon>Gammaproteobacteria</taxon>
        <taxon>Vibrionales</taxon>
        <taxon>Vibrionaceae</taxon>
        <taxon>Vibrio</taxon>
    </lineage>
</organism>
<reference evidence="2" key="1">
    <citation type="submission" date="2022-02" db="EMBL/GenBank/DDBJ databases">
        <title>Vibrio sp. nov, a new bacterium isolated from seawater.</title>
        <authorList>
            <person name="Yuan Y."/>
        </authorList>
    </citation>
    <scope>NUCLEOTIDE SEQUENCE</scope>
    <source>
        <strain evidence="2">ZSDZ65</strain>
    </source>
</reference>
<dbReference type="Gene3D" id="1.10.260.40">
    <property type="entry name" value="lambda repressor-like DNA-binding domains"/>
    <property type="match status" value="1"/>
</dbReference>
<sequence length="140" mass="15765">MELDSDGYEFFGFSDPELRGMLIERIEFALAAAKWSRVDLAKKSGLPKSSVYAKLNRELTSELTFSDLCAIAKALDVSLLQLLPTTEMERKAAGRPVAKGSTLKKLDDLLSRPEEEFELVYQLDLVIRNYMARQANSDDQ</sequence>
<dbReference type="InterPro" id="IPR010982">
    <property type="entry name" value="Lambda_DNA-bd_dom_sf"/>
</dbReference>
<protein>
    <submittedName>
        <fullName evidence="2">Helix-turn-helix transcriptional regulator</fullName>
    </submittedName>
</protein>
<evidence type="ECO:0000313" key="3">
    <source>
        <dbReference type="Proteomes" id="UP001155587"/>
    </source>
</evidence>